<dbReference type="InterPro" id="IPR036034">
    <property type="entry name" value="PDZ_sf"/>
</dbReference>
<evidence type="ECO:0000259" key="1">
    <source>
        <dbReference type="PROSITE" id="PS50106"/>
    </source>
</evidence>
<keyword evidence="3" id="KW-1185">Reference proteome</keyword>
<sequence length="120" mass="13568">LSLSLSLSDTESFMTLTLNVCSLFLLLYNCHPVEPCLRPTLHLCVLKREEGESFNFHLRVEKGCLGRVIRHVTPCGVVERGGLRDGDRLLEVNAGFVDDMIHPKWAFYVVCLVCLFLCLD</sequence>
<proteinExistence type="predicted"/>
<protein>
    <recommendedName>
        <fullName evidence="1">PDZ domain-containing protein</fullName>
    </recommendedName>
</protein>
<reference evidence="2" key="1">
    <citation type="submission" date="2025-08" db="UniProtKB">
        <authorList>
            <consortium name="Ensembl"/>
        </authorList>
    </citation>
    <scope>IDENTIFICATION</scope>
</reference>
<dbReference type="PROSITE" id="PS50106">
    <property type="entry name" value="PDZ"/>
    <property type="match status" value="1"/>
</dbReference>
<dbReference type="Proteomes" id="UP000694402">
    <property type="component" value="Unassembled WGS sequence"/>
</dbReference>
<evidence type="ECO:0000313" key="3">
    <source>
        <dbReference type="Proteomes" id="UP000694402"/>
    </source>
</evidence>
<dbReference type="Pfam" id="PF00595">
    <property type="entry name" value="PDZ"/>
    <property type="match status" value="1"/>
</dbReference>
<feature type="domain" description="PDZ" evidence="1">
    <location>
        <begin position="42"/>
        <end position="93"/>
    </location>
</feature>
<evidence type="ECO:0000313" key="2">
    <source>
        <dbReference type="Ensembl" id="ENSOTSP00005025736.2"/>
    </source>
</evidence>
<reference evidence="2" key="2">
    <citation type="submission" date="2025-09" db="UniProtKB">
        <authorList>
            <consortium name="Ensembl"/>
        </authorList>
    </citation>
    <scope>IDENTIFICATION</scope>
</reference>
<dbReference type="Gene3D" id="2.30.42.10">
    <property type="match status" value="1"/>
</dbReference>
<accession>A0A8C8EVX8</accession>
<name>A0A8C8EVX8_ONCTS</name>
<dbReference type="AlphaFoldDB" id="A0A8C8EVX8"/>
<dbReference type="InterPro" id="IPR001478">
    <property type="entry name" value="PDZ"/>
</dbReference>
<gene>
    <name evidence="2" type="primary">RABIF</name>
</gene>
<dbReference type="Ensembl" id="ENSOTST00005027797.2">
    <property type="protein sequence ID" value="ENSOTSP00005025736.2"/>
    <property type="gene ID" value="ENSOTSG00005012132.2"/>
</dbReference>
<dbReference type="SUPFAM" id="SSF50156">
    <property type="entry name" value="PDZ domain-like"/>
    <property type="match status" value="1"/>
</dbReference>
<organism evidence="2 3">
    <name type="scientific">Oncorhynchus tshawytscha</name>
    <name type="common">Chinook salmon</name>
    <name type="synonym">Salmo tshawytscha</name>
    <dbReference type="NCBI Taxonomy" id="74940"/>
    <lineage>
        <taxon>Eukaryota</taxon>
        <taxon>Metazoa</taxon>
        <taxon>Chordata</taxon>
        <taxon>Craniata</taxon>
        <taxon>Vertebrata</taxon>
        <taxon>Euteleostomi</taxon>
        <taxon>Actinopterygii</taxon>
        <taxon>Neopterygii</taxon>
        <taxon>Teleostei</taxon>
        <taxon>Protacanthopterygii</taxon>
        <taxon>Salmoniformes</taxon>
        <taxon>Salmonidae</taxon>
        <taxon>Salmoninae</taxon>
        <taxon>Oncorhynchus</taxon>
    </lineage>
</organism>